<evidence type="ECO:0000256" key="5">
    <source>
        <dbReference type="ARBA" id="ARBA00023145"/>
    </source>
</evidence>
<comment type="caution">
    <text evidence="10">The sequence shown here is derived from an EMBL/GenBank/DDBJ whole genome shotgun (WGS) entry which is preliminary data.</text>
</comment>
<evidence type="ECO:0000313" key="11">
    <source>
        <dbReference type="Proteomes" id="UP000327044"/>
    </source>
</evidence>
<gene>
    <name evidence="10" type="ORF">PPYR_09059</name>
</gene>
<dbReference type="Proteomes" id="UP000327044">
    <property type="component" value="Unassembled WGS sequence"/>
</dbReference>
<keyword evidence="4" id="KW-0788">Thiol protease</keyword>
<dbReference type="GO" id="GO:0006508">
    <property type="term" value="P:proteolysis"/>
    <property type="evidence" value="ECO:0007669"/>
    <property type="project" value="UniProtKB-KW"/>
</dbReference>
<reference evidence="10 11" key="1">
    <citation type="journal article" date="2018" name="Elife">
        <title>Firefly genomes illuminate parallel origins of bioluminescence in beetles.</title>
        <authorList>
            <person name="Fallon T.R."/>
            <person name="Lower S.E."/>
            <person name="Chang C.H."/>
            <person name="Bessho-Uehara M."/>
            <person name="Martin G.J."/>
            <person name="Bewick A.J."/>
            <person name="Behringer M."/>
            <person name="Debat H.J."/>
            <person name="Wong I."/>
            <person name="Day J.C."/>
            <person name="Suvorov A."/>
            <person name="Silva C.J."/>
            <person name="Stanger-Hall K.F."/>
            <person name="Hall D.W."/>
            <person name="Schmitz R.J."/>
            <person name="Nelson D.R."/>
            <person name="Lewis S.M."/>
            <person name="Shigenobu S."/>
            <person name="Bybee S.M."/>
            <person name="Larracuente A.M."/>
            <person name="Oba Y."/>
            <person name="Weng J.K."/>
        </authorList>
    </citation>
    <scope>NUCLEOTIDE SEQUENCE [LARGE SCALE GENOMIC DNA]</scope>
    <source>
        <strain evidence="10">1611_PpyrPB1</strain>
        <tissue evidence="10">Whole body</tissue>
    </source>
</reference>
<evidence type="ECO:0000259" key="9">
    <source>
        <dbReference type="SMART" id="SM00848"/>
    </source>
</evidence>
<dbReference type="OrthoDB" id="190265at2759"/>
<dbReference type="FunFam" id="3.90.70.10:FF:000006">
    <property type="entry name" value="Cathepsin S"/>
    <property type="match status" value="1"/>
</dbReference>
<organism evidence="10 11">
    <name type="scientific">Photinus pyralis</name>
    <name type="common">Common eastern firefly</name>
    <name type="synonym">Lampyris pyralis</name>
    <dbReference type="NCBI Taxonomy" id="7054"/>
    <lineage>
        <taxon>Eukaryota</taxon>
        <taxon>Metazoa</taxon>
        <taxon>Ecdysozoa</taxon>
        <taxon>Arthropoda</taxon>
        <taxon>Hexapoda</taxon>
        <taxon>Insecta</taxon>
        <taxon>Pterygota</taxon>
        <taxon>Neoptera</taxon>
        <taxon>Endopterygota</taxon>
        <taxon>Coleoptera</taxon>
        <taxon>Polyphaga</taxon>
        <taxon>Elateriformia</taxon>
        <taxon>Elateroidea</taxon>
        <taxon>Lampyridae</taxon>
        <taxon>Lampyrinae</taxon>
        <taxon>Photinus</taxon>
    </lineage>
</organism>
<dbReference type="SUPFAM" id="SSF54001">
    <property type="entry name" value="Cysteine proteinases"/>
    <property type="match status" value="1"/>
</dbReference>
<evidence type="ECO:0000256" key="7">
    <source>
        <dbReference type="SAM" id="SignalP"/>
    </source>
</evidence>
<evidence type="ECO:0000313" key="10">
    <source>
        <dbReference type="EMBL" id="KAB0798066.1"/>
    </source>
</evidence>
<feature type="chain" id="PRO_5024370126" description="Cathepsin L" evidence="7">
    <location>
        <begin position="21"/>
        <end position="422"/>
    </location>
</feature>
<dbReference type="PROSITE" id="PS00139">
    <property type="entry name" value="THIOL_PROTEASE_CYS"/>
    <property type="match status" value="1"/>
</dbReference>
<dbReference type="InterPro" id="IPR013128">
    <property type="entry name" value="Peptidase_C1A"/>
</dbReference>
<dbReference type="PRINTS" id="PR00705">
    <property type="entry name" value="PAPAIN"/>
</dbReference>
<dbReference type="PANTHER" id="PTHR12411">
    <property type="entry name" value="CYSTEINE PROTEASE FAMILY C1-RELATED"/>
    <property type="match status" value="1"/>
</dbReference>
<dbReference type="Pfam" id="PF00112">
    <property type="entry name" value="Peptidase_C1"/>
    <property type="match status" value="1"/>
</dbReference>
<keyword evidence="2" id="KW-0645">Protease</keyword>
<dbReference type="Gene3D" id="3.90.70.10">
    <property type="entry name" value="Cysteine proteinases"/>
    <property type="match status" value="1"/>
</dbReference>
<dbReference type="InterPro" id="IPR039417">
    <property type="entry name" value="Peptidase_C1A_papain-like"/>
</dbReference>
<dbReference type="GO" id="GO:0008234">
    <property type="term" value="F:cysteine-type peptidase activity"/>
    <property type="evidence" value="ECO:0007669"/>
    <property type="project" value="UniProtKB-KW"/>
</dbReference>
<dbReference type="AlphaFoldDB" id="A0A5N4AL83"/>
<protein>
    <recommendedName>
        <fullName evidence="12">Cathepsin L</fullName>
    </recommendedName>
</protein>
<dbReference type="InParanoid" id="A0A5N4AL83"/>
<dbReference type="CDD" id="cd02248">
    <property type="entry name" value="Peptidase_C1A"/>
    <property type="match status" value="1"/>
</dbReference>
<dbReference type="SMART" id="SM00645">
    <property type="entry name" value="Pept_C1"/>
    <property type="match status" value="1"/>
</dbReference>
<sequence>MFLQALRIFVVVLYFKNITSEKNDTKTIHTRQTPTNFDVVRTETRRIPLLTAVPRLLTSPQNYFQTDAFGPQQSFSAIPQKTIRIQAPAVKSKVQIITSLSTDDILELEWSNFKKTFQKNYSTLTEDRQRKEIFIENRNKVAKFNQAYGFGYHSFVKKLNEYADMLHHEFNHQLNGFNRTDARGRSAGSVPSAFIRSENAETPIRVDWSEFGAVSSVKSQGKCGACYAFASAGALEGQHFRKTGQLLDLSVQNIIDCSTPYSNNGCVGGVMDKSYEYIKDNKGVATEAAYPFEGKDGLECRYTPEKYGAHATGHVVIDEGDENSLESAVAHLGPVSVAIDASPDSFQFYSSGVYFEPSCQPGLETLNHAVLVVGYGTEPNGQDYWLIKNSYGAGWGIGGYMKIAKFANNHCGIASFASYPLV</sequence>
<feature type="signal peptide" evidence="7">
    <location>
        <begin position="1"/>
        <end position="20"/>
    </location>
</feature>
<dbReference type="SMART" id="SM00848">
    <property type="entry name" value="Inhibitor_I29"/>
    <property type="match status" value="1"/>
</dbReference>
<proteinExistence type="inferred from homology"/>
<evidence type="ECO:0000256" key="1">
    <source>
        <dbReference type="ARBA" id="ARBA00008455"/>
    </source>
</evidence>
<evidence type="ECO:0000256" key="3">
    <source>
        <dbReference type="ARBA" id="ARBA00022801"/>
    </source>
</evidence>
<dbReference type="InterPro" id="IPR038765">
    <property type="entry name" value="Papain-like_cys_pep_sf"/>
</dbReference>
<keyword evidence="11" id="KW-1185">Reference proteome</keyword>
<feature type="domain" description="Cathepsin propeptide inhibitor" evidence="9">
    <location>
        <begin position="110"/>
        <end position="170"/>
    </location>
</feature>
<dbReference type="InterPro" id="IPR013201">
    <property type="entry name" value="Prot_inhib_I29"/>
</dbReference>
<evidence type="ECO:0000259" key="8">
    <source>
        <dbReference type="SMART" id="SM00645"/>
    </source>
</evidence>
<keyword evidence="7" id="KW-0732">Signal</keyword>
<feature type="domain" description="Peptidase C1A papain C-terminal" evidence="8">
    <location>
        <begin position="202"/>
        <end position="421"/>
    </location>
</feature>
<dbReference type="InterPro" id="IPR025660">
    <property type="entry name" value="Pept_his_AS"/>
</dbReference>
<dbReference type="InterPro" id="IPR000169">
    <property type="entry name" value="Pept_cys_AS"/>
</dbReference>
<dbReference type="EMBL" id="VVIM01000006">
    <property type="protein sequence ID" value="KAB0798066.1"/>
    <property type="molecule type" value="Genomic_DNA"/>
</dbReference>
<accession>A0A5N4AL83</accession>
<name>A0A5N4AL83_PHOPY</name>
<dbReference type="PROSITE" id="PS00639">
    <property type="entry name" value="THIOL_PROTEASE_HIS"/>
    <property type="match status" value="1"/>
</dbReference>
<keyword evidence="6" id="KW-1015">Disulfide bond</keyword>
<evidence type="ECO:0008006" key="12">
    <source>
        <dbReference type="Google" id="ProtNLM"/>
    </source>
</evidence>
<dbReference type="InterPro" id="IPR000668">
    <property type="entry name" value="Peptidase_C1A_C"/>
</dbReference>
<keyword evidence="3" id="KW-0378">Hydrolase</keyword>
<keyword evidence="5" id="KW-0865">Zymogen</keyword>
<evidence type="ECO:0000256" key="6">
    <source>
        <dbReference type="ARBA" id="ARBA00023157"/>
    </source>
</evidence>
<evidence type="ECO:0000256" key="2">
    <source>
        <dbReference type="ARBA" id="ARBA00022670"/>
    </source>
</evidence>
<dbReference type="Pfam" id="PF08246">
    <property type="entry name" value="Inhibitor_I29"/>
    <property type="match status" value="1"/>
</dbReference>
<comment type="similarity">
    <text evidence="1">Belongs to the peptidase C1 family.</text>
</comment>
<evidence type="ECO:0000256" key="4">
    <source>
        <dbReference type="ARBA" id="ARBA00022807"/>
    </source>
</evidence>